<evidence type="ECO:0000256" key="2">
    <source>
        <dbReference type="SAM" id="Coils"/>
    </source>
</evidence>
<evidence type="ECO:0000313" key="4">
    <source>
        <dbReference type="EMBL" id="GAB0181287.1"/>
    </source>
</evidence>
<gene>
    <name evidence="4" type="ORF">GRJ2_000594000</name>
</gene>
<dbReference type="SMART" id="SM00397">
    <property type="entry name" value="t_SNARE"/>
    <property type="match status" value="1"/>
</dbReference>
<dbReference type="SUPFAM" id="SSF58038">
    <property type="entry name" value="SNARE fusion complex"/>
    <property type="match status" value="1"/>
</dbReference>
<dbReference type="PROSITE" id="PS50192">
    <property type="entry name" value="T_SNARE"/>
    <property type="match status" value="1"/>
</dbReference>
<evidence type="ECO:0000313" key="5">
    <source>
        <dbReference type="Proteomes" id="UP001623348"/>
    </source>
</evidence>
<dbReference type="InterPro" id="IPR000727">
    <property type="entry name" value="T_SNARE_dom"/>
</dbReference>
<dbReference type="Proteomes" id="UP001623348">
    <property type="component" value="Unassembled WGS sequence"/>
</dbReference>
<organism evidence="4 5">
    <name type="scientific">Grus japonensis</name>
    <name type="common">Japanese crane</name>
    <name type="synonym">Red-crowned crane</name>
    <dbReference type="NCBI Taxonomy" id="30415"/>
    <lineage>
        <taxon>Eukaryota</taxon>
        <taxon>Metazoa</taxon>
        <taxon>Chordata</taxon>
        <taxon>Craniata</taxon>
        <taxon>Vertebrata</taxon>
        <taxon>Euteleostomi</taxon>
        <taxon>Archelosauria</taxon>
        <taxon>Archosauria</taxon>
        <taxon>Dinosauria</taxon>
        <taxon>Saurischia</taxon>
        <taxon>Theropoda</taxon>
        <taxon>Coelurosauria</taxon>
        <taxon>Aves</taxon>
        <taxon>Neognathae</taxon>
        <taxon>Neoaves</taxon>
        <taxon>Gruiformes</taxon>
        <taxon>Gruidae</taxon>
        <taxon>Grus</taxon>
    </lineage>
</organism>
<dbReference type="Pfam" id="PF05739">
    <property type="entry name" value="SNARE"/>
    <property type="match status" value="1"/>
</dbReference>
<evidence type="ECO:0000259" key="3">
    <source>
        <dbReference type="PROSITE" id="PS50192"/>
    </source>
</evidence>
<keyword evidence="5" id="KW-1185">Reference proteome</keyword>
<dbReference type="Gene3D" id="1.20.5.110">
    <property type="match status" value="1"/>
</dbReference>
<dbReference type="PANTHER" id="PTHR33332">
    <property type="entry name" value="REVERSE TRANSCRIPTASE DOMAIN-CONTAINING PROTEIN"/>
    <property type="match status" value="1"/>
</dbReference>
<feature type="domain" description="T-SNARE coiled-coil homology" evidence="3">
    <location>
        <begin position="164"/>
        <end position="211"/>
    </location>
</feature>
<comment type="caution">
    <text evidence="4">The sequence shown here is derived from an EMBL/GenBank/DDBJ whole genome shotgun (WGS) entry which is preliminary data.</text>
</comment>
<proteinExistence type="predicted"/>
<accession>A0ABC9W977</accession>
<sequence length="242" mass="27400">MWQNQSQEQALLSEITEEDLEAIRQREEAIQQIEGSVLGPVLFNIFINDLDKGIECTLSKFADDTKLGRSVDLLEGKKVLERDRDRLDQWAKANCMRFNKAQCQKDIEVLERVQRRTTKLVKGLEHKPDEKRLRELGLFSLEKRRLRGDLIALYNYLKGGCSQSDMLDVNEIIKDLASMVHEQGDAIDSIEANIETASSNVESANEQLAKASQHQMPQEVLESMLGTVIGSHIIGYSPSSQL</sequence>
<keyword evidence="1 2" id="KW-0175">Coiled coil</keyword>
<evidence type="ECO:0000256" key="1">
    <source>
        <dbReference type="ARBA" id="ARBA00023054"/>
    </source>
</evidence>
<protein>
    <recommendedName>
        <fullName evidence="3">t-SNARE coiled-coil homology domain-containing protein</fullName>
    </recommendedName>
</protein>
<feature type="coiled-coil region" evidence="2">
    <location>
        <begin position="187"/>
        <end position="214"/>
    </location>
</feature>
<dbReference type="EMBL" id="BAAFJT010000002">
    <property type="protein sequence ID" value="GAB0181287.1"/>
    <property type="molecule type" value="Genomic_DNA"/>
</dbReference>
<dbReference type="AlphaFoldDB" id="A0ABC9W977"/>
<name>A0ABC9W977_GRUJA</name>
<reference evidence="4 5" key="1">
    <citation type="submission" date="2024-06" db="EMBL/GenBank/DDBJ databases">
        <title>The draft genome of Grus japonensis, version 3.</title>
        <authorList>
            <person name="Nabeshima K."/>
            <person name="Suzuki S."/>
            <person name="Onuma M."/>
        </authorList>
    </citation>
    <scope>NUCLEOTIDE SEQUENCE [LARGE SCALE GENOMIC DNA]</scope>
    <source>
        <strain evidence="4 5">451A</strain>
    </source>
</reference>